<keyword evidence="12" id="KW-1185">Reference proteome</keyword>
<dbReference type="GO" id="GO:0006886">
    <property type="term" value="P:intracellular protein transport"/>
    <property type="evidence" value="ECO:0007669"/>
    <property type="project" value="InterPro"/>
</dbReference>
<evidence type="ECO:0000256" key="6">
    <source>
        <dbReference type="ARBA" id="ARBA00022927"/>
    </source>
</evidence>
<reference evidence="12" key="1">
    <citation type="journal article" date="2017" name="PLoS ONE">
        <title>The Agassiz's desert tortoise genome provides a resource for the conservation of a threatened species.</title>
        <authorList>
            <person name="Tollis M."/>
            <person name="DeNardo D.F."/>
            <person name="Cornelius J.A."/>
            <person name="Dolby G.A."/>
            <person name="Edwards T."/>
            <person name="Henen B.T."/>
            <person name="Karl A.E."/>
            <person name="Murphy R.W."/>
            <person name="Kusumi K."/>
        </authorList>
    </citation>
    <scope>NUCLEOTIDE SEQUENCE [LARGE SCALE GENOMIC DNA]</scope>
</reference>
<dbReference type="AlphaFoldDB" id="A0A452HXU9"/>
<protein>
    <recommendedName>
        <fullName evidence="13">Protein transport protein Sec61 subunit beta</fullName>
    </recommendedName>
</protein>
<evidence type="ECO:0000256" key="10">
    <source>
        <dbReference type="SAM" id="Phobius"/>
    </source>
</evidence>
<evidence type="ECO:0008006" key="13">
    <source>
        <dbReference type="Google" id="ProtNLM"/>
    </source>
</evidence>
<dbReference type="Proteomes" id="UP000291020">
    <property type="component" value="Unassembled WGS sequence"/>
</dbReference>
<dbReference type="PANTHER" id="PTHR13509">
    <property type="entry name" value="SEC61 SUBUNIT BETA"/>
    <property type="match status" value="1"/>
</dbReference>
<sequence length="89" mass="9470">MPVLPSGAIVGASSGKAVWPKGAGWSVKQRKNNCSASLSTSSSSTKGVWSFYTDASHGIKVGPFTVLIISILFIAFVIILHIWAKYTRS</sequence>
<evidence type="ECO:0000256" key="3">
    <source>
        <dbReference type="ARBA" id="ARBA00022448"/>
    </source>
</evidence>
<dbReference type="Pfam" id="PF03911">
    <property type="entry name" value="Sec61_beta"/>
    <property type="match status" value="1"/>
</dbReference>
<keyword evidence="7 10" id="KW-1133">Transmembrane helix</keyword>
<evidence type="ECO:0000256" key="2">
    <source>
        <dbReference type="ARBA" id="ARBA00006103"/>
    </source>
</evidence>
<evidence type="ECO:0000256" key="9">
    <source>
        <dbReference type="ARBA" id="ARBA00023136"/>
    </source>
</evidence>
<keyword evidence="8" id="KW-0811">Translocation</keyword>
<dbReference type="Ensembl" id="ENSGAGT00000022728.1">
    <property type="protein sequence ID" value="ENSGAGP00000019948.1"/>
    <property type="gene ID" value="ENSGAGG00000014692.1"/>
</dbReference>
<dbReference type="GO" id="GO:0005784">
    <property type="term" value="C:Sec61 translocon complex"/>
    <property type="evidence" value="ECO:0007669"/>
    <property type="project" value="InterPro"/>
</dbReference>
<evidence type="ECO:0000256" key="7">
    <source>
        <dbReference type="ARBA" id="ARBA00022989"/>
    </source>
</evidence>
<keyword evidence="9 10" id="KW-0472">Membrane</keyword>
<dbReference type="InterPro" id="IPR016482">
    <property type="entry name" value="SecG/Sec61-beta/Sbh"/>
</dbReference>
<dbReference type="InterPro" id="IPR030671">
    <property type="entry name" value="Sec61-beta/Sbh"/>
</dbReference>
<comment type="subcellular location">
    <subcellularLocation>
        <location evidence="1">Endoplasmic reticulum membrane</location>
        <topology evidence="1">Single-pass membrane protein</topology>
    </subcellularLocation>
</comment>
<evidence type="ECO:0000313" key="11">
    <source>
        <dbReference type="Ensembl" id="ENSGAGP00000019948.1"/>
    </source>
</evidence>
<keyword evidence="6" id="KW-0653">Protein transport</keyword>
<keyword evidence="3" id="KW-0813">Transport</keyword>
<name>A0A452HXU9_9SAUR</name>
<accession>A0A452HXU9</accession>
<evidence type="ECO:0000256" key="8">
    <source>
        <dbReference type="ARBA" id="ARBA00023010"/>
    </source>
</evidence>
<dbReference type="STRING" id="38772.ENSGAGP00000019948"/>
<keyword evidence="5" id="KW-0256">Endoplasmic reticulum</keyword>
<evidence type="ECO:0000256" key="4">
    <source>
        <dbReference type="ARBA" id="ARBA00022692"/>
    </source>
</evidence>
<evidence type="ECO:0000256" key="5">
    <source>
        <dbReference type="ARBA" id="ARBA00022824"/>
    </source>
</evidence>
<keyword evidence="4 10" id="KW-0812">Transmembrane</keyword>
<proteinExistence type="inferred from homology"/>
<evidence type="ECO:0000256" key="1">
    <source>
        <dbReference type="ARBA" id="ARBA00004389"/>
    </source>
</evidence>
<reference evidence="11" key="2">
    <citation type="submission" date="2025-08" db="UniProtKB">
        <authorList>
            <consortium name="Ensembl"/>
        </authorList>
    </citation>
    <scope>IDENTIFICATION</scope>
</reference>
<reference evidence="11" key="3">
    <citation type="submission" date="2025-09" db="UniProtKB">
        <authorList>
            <consortium name="Ensembl"/>
        </authorList>
    </citation>
    <scope>IDENTIFICATION</scope>
</reference>
<comment type="similarity">
    <text evidence="2">Belongs to the SEC61-beta family.</text>
</comment>
<evidence type="ECO:0000313" key="12">
    <source>
        <dbReference type="Proteomes" id="UP000291020"/>
    </source>
</evidence>
<organism evidence="11 12">
    <name type="scientific">Gopherus agassizii</name>
    <name type="common">Agassiz's desert tortoise</name>
    <dbReference type="NCBI Taxonomy" id="38772"/>
    <lineage>
        <taxon>Eukaryota</taxon>
        <taxon>Metazoa</taxon>
        <taxon>Chordata</taxon>
        <taxon>Craniata</taxon>
        <taxon>Vertebrata</taxon>
        <taxon>Euteleostomi</taxon>
        <taxon>Archelosauria</taxon>
        <taxon>Testudinata</taxon>
        <taxon>Testudines</taxon>
        <taxon>Cryptodira</taxon>
        <taxon>Durocryptodira</taxon>
        <taxon>Testudinoidea</taxon>
        <taxon>Testudinidae</taxon>
        <taxon>Gopherus</taxon>
    </lineage>
</organism>
<feature type="transmembrane region" description="Helical" evidence="10">
    <location>
        <begin position="64"/>
        <end position="84"/>
    </location>
</feature>